<accession>A0A1S6HMH8</accession>
<organism evidence="2 3">
    <name type="scientific">Shewanella psychrophila</name>
    <dbReference type="NCBI Taxonomy" id="225848"/>
    <lineage>
        <taxon>Bacteria</taxon>
        <taxon>Pseudomonadati</taxon>
        <taxon>Pseudomonadota</taxon>
        <taxon>Gammaproteobacteria</taxon>
        <taxon>Alteromonadales</taxon>
        <taxon>Shewanellaceae</taxon>
        <taxon>Shewanella</taxon>
    </lineage>
</organism>
<dbReference type="RefSeq" id="WP_077751996.1">
    <property type="nucleotide sequence ID" value="NZ_CP014782.1"/>
</dbReference>
<dbReference type="OrthoDB" id="6260075at2"/>
<keyword evidence="1" id="KW-0175">Coiled coil</keyword>
<reference evidence="2 3" key="1">
    <citation type="submission" date="2016-03" db="EMBL/GenBank/DDBJ databases">
        <title>Complete genome sequence of Shewanella psychrophila WP2, a deep sea bacterium isolated from west Pacific sediment.</title>
        <authorList>
            <person name="Xu G."/>
            <person name="Jian H."/>
        </authorList>
    </citation>
    <scope>NUCLEOTIDE SEQUENCE [LARGE SCALE GENOMIC DNA]</scope>
    <source>
        <strain evidence="2 3">WP2</strain>
    </source>
</reference>
<evidence type="ECO:0000256" key="1">
    <source>
        <dbReference type="SAM" id="Coils"/>
    </source>
</evidence>
<proteinExistence type="predicted"/>
<dbReference type="EMBL" id="CP014782">
    <property type="protein sequence ID" value="AQS36727.1"/>
    <property type="molecule type" value="Genomic_DNA"/>
</dbReference>
<gene>
    <name evidence="2" type="ORF">Sps_01561</name>
</gene>
<name>A0A1S6HMH8_9GAMM</name>
<evidence type="ECO:0000313" key="3">
    <source>
        <dbReference type="Proteomes" id="UP000189545"/>
    </source>
</evidence>
<keyword evidence="3" id="KW-1185">Reference proteome</keyword>
<evidence type="ECO:0000313" key="2">
    <source>
        <dbReference type="EMBL" id="AQS36727.1"/>
    </source>
</evidence>
<sequence length="209" mass="22554">MSRKRSQVSQYYVIAAVVAAELNHTLAYCKQINLTASNAQAASSRVGNAALGFKALTGFIDDLACYTMKAATDINTLAHTASKMATDTARAAAALKHFEKAKLKAIDAKYAASMAPAVAQTVSNFNKLQKSFQALINQMEQQLHELKRNLRTANILASICRIEACRVDVANQATFNDVANKVDSVANLIRQRVDNAIALFDTTATQKAA</sequence>
<dbReference type="Proteomes" id="UP000189545">
    <property type="component" value="Chromosome"/>
</dbReference>
<feature type="coiled-coil region" evidence="1">
    <location>
        <begin position="129"/>
        <end position="156"/>
    </location>
</feature>
<dbReference type="KEGG" id="spsw:Sps_01561"/>
<protein>
    <submittedName>
        <fullName evidence="2">Uncharacterized protein</fullName>
    </submittedName>
</protein>
<dbReference type="AlphaFoldDB" id="A0A1S6HMH8"/>
<dbReference type="STRING" id="225848.Sps_01561"/>